<protein>
    <submittedName>
        <fullName evidence="6">Uncharacterized protein</fullName>
    </submittedName>
</protein>
<gene>
    <name evidence="6" type="ORF">FPE_LOCUS22773</name>
</gene>
<evidence type="ECO:0000256" key="1">
    <source>
        <dbReference type="ARBA" id="ARBA00004123"/>
    </source>
</evidence>
<dbReference type="Gene3D" id="2.40.330.10">
    <property type="entry name" value="DNA-binding pseudobarrel domain"/>
    <property type="match status" value="1"/>
</dbReference>
<evidence type="ECO:0000313" key="7">
    <source>
        <dbReference type="Proteomes" id="UP000834106"/>
    </source>
</evidence>
<keyword evidence="4" id="KW-0804">Transcription</keyword>
<sequence length="113" mass="12835">MAKFENDLFFFVLFCDGREKIVEDNSLEFGDIFMFQYDGDNLFDVKLLGLSGCDKEGSQHFNMRVENENGADGEAQVEQVAHVQAWLSGQEILTLSPKAGHIGRMIFISPRRQ</sequence>
<keyword evidence="7" id="KW-1185">Reference proteome</keyword>
<evidence type="ECO:0000256" key="4">
    <source>
        <dbReference type="ARBA" id="ARBA00023163"/>
    </source>
</evidence>
<organism evidence="6 7">
    <name type="scientific">Fraxinus pennsylvanica</name>
    <dbReference type="NCBI Taxonomy" id="56036"/>
    <lineage>
        <taxon>Eukaryota</taxon>
        <taxon>Viridiplantae</taxon>
        <taxon>Streptophyta</taxon>
        <taxon>Embryophyta</taxon>
        <taxon>Tracheophyta</taxon>
        <taxon>Spermatophyta</taxon>
        <taxon>Magnoliopsida</taxon>
        <taxon>eudicotyledons</taxon>
        <taxon>Gunneridae</taxon>
        <taxon>Pentapetalae</taxon>
        <taxon>asterids</taxon>
        <taxon>lamiids</taxon>
        <taxon>Lamiales</taxon>
        <taxon>Oleaceae</taxon>
        <taxon>Oleeae</taxon>
        <taxon>Fraxinus</taxon>
    </lineage>
</organism>
<evidence type="ECO:0000256" key="5">
    <source>
        <dbReference type="ARBA" id="ARBA00023242"/>
    </source>
</evidence>
<dbReference type="GO" id="GO:0005634">
    <property type="term" value="C:nucleus"/>
    <property type="evidence" value="ECO:0007669"/>
    <property type="project" value="UniProtKB-SubCell"/>
</dbReference>
<name>A0AAD1ZTA5_9LAMI</name>
<dbReference type="AlphaFoldDB" id="A0AAD1ZTA5"/>
<keyword evidence="2" id="KW-0805">Transcription regulation</keyword>
<reference evidence="6" key="1">
    <citation type="submission" date="2023-05" db="EMBL/GenBank/DDBJ databases">
        <authorList>
            <person name="Huff M."/>
        </authorList>
    </citation>
    <scope>NUCLEOTIDE SEQUENCE</scope>
</reference>
<keyword evidence="5" id="KW-0539">Nucleus</keyword>
<dbReference type="InterPro" id="IPR015300">
    <property type="entry name" value="DNA-bd_pseudobarrel_sf"/>
</dbReference>
<proteinExistence type="predicted"/>
<dbReference type="Proteomes" id="UP000834106">
    <property type="component" value="Chromosome 13"/>
</dbReference>
<dbReference type="EMBL" id="OU503048">
    <property type="protein sequence ID" value="CAI9775343.1"/>
    <property type="molecule type" value="Genomic_DNA"/>
</dbReference>
<accession>A0AAD1ZTA5</accession>
<comment type="subcellular location">
    <subcellularLocation>
        <location evidence="1">Nucleus</location>
    </subcellularLocation>
</comment>
<evidence type="ECO:0000313" key="6">
    <source>
        <dbReference type="EMBL" id="CAI9775343.1"/>
    </source>
</evidence>
<dbReference type="SUPFAM" id="SSF101936">
    <property type="entry name" value="DNA-binding pseudobarrel domain"/>
    <property type="match status" value="1"/>
</dbReference>
<dbReference type="GO" id="GO:0003677">
    <property type="term" value="F:DNA binding"/>
    <property type="evidence" value="ECO:0007669"/>
    <property type="project" value="UniProtKB-KW"/>
</dbReference>
<evidence type="ECO:0000256" key="2">
    <source>
        <dbReference type="ARBA" id="ARBA00023015"/>
    </source>
</evidence>
<keyword evidence="3" id="KW-0238">DNA-binding</keyword>
<evidence type="ECO:0000256" key="3">
    <source>
        <dbReference type="ARBA" id="ARBA00023125"/>
    </source>
</evidence>